<gene>
    <name evidence="1" type="ORF">QFC20_005124</name>
</gene>
<proteinExistence type="predicted"/>
<organism evidence="1 2">
    <name type="scientific">Naganishia adeliensis</name>
    <dbReference type="NCBI Taxonomy" id="92952"/>
    <lineage>
        <taxon>Eukaryota</taxon>
        <taxon>Fungi</taxon>
        <taxon>Dikarya</taxon>
        <taxon>Basidiomycota</taxon>
        <taxon>Agaricomycotina</taxon>
        <taxon>Tremellomycetes</taxon>
        <taxon>Filobasidiales</taxon>
        <taxon>Filobasidiaceae</taxon>
        <taxon>Naganishia</taxon>
    </lineage>
</organism>
<sequence>MSPEHDLGDGGSTGPSPIITRDYTNTAFGSRSSGLRPPTTPRNRLYEHNSTLSQDIGTPQPRYEFPGHAEATAGSMSTPNTAPQFAEQFTPLALKARRHHSRRNKELEVPAPTAGSSKAGWFDADEGDLYRGASNHPGPLDGFSKQPINMQTGKPGDTASIKTASSSSSSSSGLELGRRVNQAIDRVGDALHLRRGSASSTNTKTDTLTTITTRSSTTTSSTSDSDSSSSSSSSEDDGATSSGIFRRRRHRRRSVRSKTASRRSQSPDALSTGTMRRRQIPTRKEFTLMLPRPIGEDDISETTVIETQPSTARVRIALPSSASEALYTGPVGISPLEQPTHDWHGRLITTPALKTVIDKIRDERKKSGYEAAFQAETEKREARERRKRKRRHHTHMRVDEHTGENSRHSSEEARRRRHDEEDEVDQRTRRRTNRNRLEQLRGSHGHQKVRFNDPSEPLSRHNASETALVDLPSRKRLSDPGFAEGDIIRPKSAADLLGLRDAVASSSSTSVKSLGSSAVPRPLAKRGQPFKLPPRPVFNRAQATSGTVSGLAKPFAPSEDTPDVKKGCWWLDVSCPTWQDLRDLGELLHLHPLTLEDVLQQDPREKIDVFENLGYHFIVFRAIDETYFKYTAPETHSKSGYSQGRRSRGRLEIVEDHPGKEGLEGLGVGGLNVYIVVFADGVVSFHNDDISKHTERVREKILTLQRDTASPEWIAHGLLDSIVDAFFPLISHIDDEVDEIDTLVIDPSNILKKEKPEPEHLPLEALNITSDKVEIFELEEKDEQKRLPPKAKKKKKRRPLSKRIRRGWKRLRKAVARRHSHFESWLDQSKFGVALNATFHRLRKTFGIRHSNRLDQSAAFQPIFDRTLLLHRMTEMRRLVTGLTRLLGAKHQVVTRLRKRAGARGGEVGVYISDVQGLFGMNATVPHDGDDDHLRPDGTPAGFIWFGIVLALAVLILIGYACLVKFWRKQAREKGRIGKSESVKQSNSLGIASAFRKQWDSMAIRFRRGV</sequence>
<protein>
    <submittedName>
        <fullName evidence="1">Uncharacterized protein</fullName>
    </submittedName>
</protein>
<name>A0ACC2VSD1_9TREE</name>
<keyword evidence="2" id="KW-1185">Reference proteome</keyword>
<comment type="caution">
    <text evidence="1">The sequence shown here is derived from an EMBL/GenBank/DDBJ whole genome shotgun (WGS) entry which is preliminary data.</text>
</comment>
<evidence type="ECO:0000313" key="1">
    <source>
        <dbReference type="EMBL" id="KAJ9101975.1"/>
    </source>
</evidence>
<dbReference type="Proteomes" id="UP001230649">
    <property type="component" value="Unassembled WGS sequence"/>
</dbReference>
<accession>A0ACC2VSD1</accession>
<evidence type="ECO:0000313" key="2">
    <source>
        <dbReference type="Proteomes" id="UP001230649"/>
    </source>
</evidence>
<dbReference type="EMBL" id="JASBWS010000067">
    <property type="protein sequence ID" value="KAJ9101975.1"/>
    <property type="molecule type" value="Genomic_DNA"/>
</dbReference>
<reference evidence="1" key="1">
    <citation type="submission" date="2023-04" db="EMBL/GenBank/DDBJ databases">
        <title>Draft Genome sequencing of Naganishia species isolated from polar environments using Oxford Nanopore Technology.</title>
        <authorList>
            <person name="Leo P."/>
            <person name="Venkateswaran K."/>
        </authorList>
    </citation>
    <scope>NUCLEOTIDE SEQUENCE</scope>
    <source>
        <strain evidence="1">MNA-CCFEE 5262</strain>
    </source>
</reference>